<dbReference type="GO" id="GO:0016018">
    <property type="term" value="F:cyclosporin A binding"/>
    <property type="evidence" value="ECO:0007669"/>
    <property type="project" value="TreeGrafter"/>
</dbReference>
<dbReference type="EC" id="5.2.1.8" evidence="2"/>
<organism evidence="7 8">
    <name type="scientific">Pelagomonas calceolata</name>
    <dbReference type="NCBI Taxonomy" id="35677"/>
    <lineage>
        <taxon>Eukaryota</taxon>
        <taxon>Sar</taxon>
        <taxon>Stramenopiles</taxon>
        <taxon>Ochrophyta</taxon>
        <taxon>Pelagophyceae</taxon>
        <taxon>Pelagomonadales</taxon>
        <taxon>Pelagomonadaceae</taxon>
        <taxon>Pelagomonas</taxon>
    </lineage>
</organism>
<comment type="caution">
    <text evidence="7">The sequence shown here is derived from an EMBL/GenBank/DDBJ whole genome shotgun (WGS) entry which is preliminary data.</text>
</comment>
<keyword evidence="8" id="KW-1185">Reference proteome</keyword>
<dbReference type="FunFam" id="2.40.100.10:FF:000022">
    <property type="entry name" value="Peptidyl-prolyl cis-trans isomerase CYP95"/>
    <property type="match status" value="1"/>
</dbReference>
<feature type="region of interest" description="Disordered" evidence="5">
    <location>
        <begin position="191"/>
        <end position="388"/>
    </location>
</feature>
<dbReference type="GO" id="GO:0006457">
    <property type="term" value="P:protein folding"/>
    <property type="evidence" value="ECO:0007669"/>
    <property type="project" value="InterPro"/>
</dbReference>
<dbReference type="AlphaFoldDB" id="A0A8J2SGT3"/>
<dbReference type="InterPro" id="IPR020892">
    <property type="entry name" value="Cyclophilin-type_PPIase_CS"/>
</dbReference>
<evidence type="ECO:0000313" key="8">
    <source>
        <dbReference type="Proteomes" id="UP000789595"/>
    </source>
</evidence>
<evidence type="ECO:0000259" key="6">
    <source>
        <dbReference type="PROSITE" id="PS50072"/>
    </source>
</evidence>
<dbReference type="PANTHER" id="PTHR11071:SF561">
    <property type="entry name" value="PEPTIDYL-PROLYL CIS-TRANS ISOMERASE D-RELATED"/>
    <property type="match status" value="1"/>
</dbReference>
<evidence type="ECO:0000256" key="1">
    <source>
        <dbReference type="ARBA" id="ARBA00000971"/>
    </source>
</evidence>
<protein>
    <recommendedName>
        <fullName evidence="2">peptidylprolyl isomerase</fullName>
        <ecNumber evidence="2">5.2.1.8</ecNumber>
    </recommendedName>
</protein>
<dbReference type="GO" id="GO:0003755">
    <property type="term" value="F:peptidyl-prolyl cis-trans isomerase activity"/>
    <property type="evidence" value="ECO:0007669"/>
    <property type="project" value="UniProtKB-KW"/>
</dbReference>
<dbReference type="Gene3D" id="2.40.100.10">
    <property type="entry name" value="Cyclophilin-like"/>
    <property type="match status" value="1"/>
</dbReference>
<feature type="compositionally biased region" description="Basic residues" evidence="5">
    <location>
        <begin position="283"/>
        <end position="373"/>
    </location>
</feature>
<keyword evidence="3" id="KW-0697">Rotamase</keyword>
<evidence type="ECO:0000256" key="4">
    <source>
        <dbReference type="ARBA" id="ARBA00023235"/>
    </source>
</evidence>
<accession>A0A8J2SGT3</accession>
<dbReference type="SUPFAM" id="SSF50891">
    <property type="entry name" value="Cyclophilin-like"/>
    <property type="match status" value="1"/>
</dbReference>
<feature type="domain" description="PPIase cyclophilin-type" evidence="6">
    <location>
        <begin position="7"/>
        <end position="174"/>
    </location>
</feature>
<dbReference type="PANTHER" id="PTHR11071">
    <property type="entry name" value="PEPTIDYL-PROLYL CIS-TRANS ISOMERASE"/>
    <property type="match status" value="1"/>
</dbReference>
<feature type="compositionally biased region" description="Low complexity" evidence="5">
    <location>
        <begin position="376"/>
        <end position="388"/>
    </location>
</feature>
<dbReference type="OrthoDB" id="193499at2759"/>
<name>A0A8J2SGT3_9STRA</name>
<dbReference type="PROSITE" id="PS00170">
    <property type="entry name" value="CSA_PPIASE_1"/>
    <property type="match status" value="1"/>
</dbReference>
<gene>
    <name evidence="7" type="ORF">PECAL_2P30470</name>
</gene>
<dbReference type="GO" id="GO:0005829">
    <property type="term" value="C:cytosol"/>
    <property type="evidence" value="ECO:0007669"/>
    <property type="project" value="TreeGrafter"/>
</dbReference>
<dbReference type="PROSITE" id="PS50072">
    <property type="entry name" value="CSA_PPIASE_2"/>
    <property type="match status" value="1"/>
</dbReference>
<feature type="compositionally biased region" description="Basic residues" evidence="5">
    <location>
        <begin position="264"/>
        <end position="274"/>
    </location>
</feature>
<feature type="compositionally biased region" description="Pro residues" evidence="5">
    <location>
        <begin position="231"/>
        <end position="248"/>
    </location>
</feature>
<proteinExistence type="predicted"/>
<feature type="compositionally biased region" description="Basic residues" evidence="5">
    <location>
        <begin position="193"/>
        <end position="230"/>
    </location>
</feature>
<reference evidence="7" key="1">
    <citation type="submission" date="2021-11" db="EMBL/GenBank/DDBJ databases">
        <authorList>
            <consortium name="Genoscope - CEA"/>
            <person name="William W."/>
        </authorList>
    </citation>
    <scope>NUCLEOTIDE SEQUENCE</scope>
</reference>
<dbReference type="Pfam" id="PF00160">
    <property type="entry name" value="Pro_isomerase"/>
    <property type="match status" value="1"/>
</dbReference>
<evidence type="ECO:0000256" key="5">
    <source>
        <dbReference type="SAM" id="MobiDB-lite"/>
    </source>
</evidence>
<dbReference type="InterPro" id="IPR002130">
    <property type="entry name" value="Cyclophilin-type_PPIase_dom"/>
</dbReference>
<dbReference type="Proteomes" id="UP000789595">
    <property type="component" value="Unassembled WGS sequence"/>
</dbReference>
<dbReference type="EMBL" id="CAKKNE010000002">
    <property type="protein sequence ID" value="CAH0369903.1"/>
    <property type="molecule type" value="Genomic_DNA"/>
</dbReference>
<comment type="catalytic activity">
    <reaction evidence="1">
        <text>[protein]-peptidylproline (omega=180) = [protein]-peptidylproline (omega=0)</text>
        <dbReference type="Rhea" id="RHEA:16237"/>
        <dbReference type="Rhea" id="RHEA-COMP:10747"/>
        <dbReference type="Rhea" id="RHEA-COMP:10748"/>
        <dbReference type="ChEBI" id="CHEBI:83833"/>
        <dbReference type="ChEBI" id="CHEBI:83834"/>
        <dbReference type="EC" id="5.2.1.8"/>
    </reaction>
</comment>
<feature type="compositionally biased region" description="Basic and acidic residues" evidence="5">
    <location>
        <begin position="252"/>
        <end position="263"/>
    </location>
</feature>
<dbReference type="PRINTS" id="PR00153">
    <property type="entry name" value="CSAPPISMRASE"/>
</dbReference>
<sequence length="388" mass="44236">MARSTCWMDISIGGRPEGRITFALYDGQAPRTTQNFLMLCTGEKGIGKTTKKPLHYRHSTFHRVIPGFMVQGGDFSEHNGTGGESIYGGKFEDEAFHFKHTRAGLLSMANAGPNTNGSQFFITCGPAPHLDSKHVVFGEVKSGMEVVRAIEKVDTYLKDAPAAAQRVRIEACGVKETGNDRDARDLALAEKKAAKKRKKKEKKEKKEKKSSKKKKKKKDAKKKDKKHKRAPSPPPMPRARSPEPPTRYYPPRRSDSFGRDARRSRSRSRSPPRRRYSDDSPPRRRPSSRSRSRSPPRRSPPRRSRSPLRRSRSPPRRSPPRRYRSRSPPRRRSRSPPRRYGRSRSPLRRSRSPPRRSRSPPRRSRSPPRRRRSDNRSPSSSSSSSSSS</sequence>
<evidence type="ECO:0000313" key="7">
    <source>
        <dbReference type="EMBL" id="CAH0369903.1"/>
    </source>
</evidence>
<keyword evidence="4" id="KW-0413">Isomerase</keyword>
<dbReference type="InterPro" id="IPR029000">
    <property type="entry name" value="Cyclophilin-like_dom_sf"/>
</dbReference>
<evidence type="ECO:0000256" key="3">
    <source>
        <dbReference type="ARBA" id="ARBA00023110"/>
    </source>
</evidence>
<evidence type="ECO:0000256" key="2">
    <source>
        <dbReference type="ARBA" id="ARBA00013194"/>
    </source>
</evidence>